<accession>A0A4U5P8M2</accession>
<reference evidence="1 2" key="2">
    <citation type="journal article" date="2019" name="G3 (Bethesda)">
        <title>Hybrid Assembly of the Genome of the Entomopathogenic Nematode Steinernema carpocapsae Identifies the X-Chromosome.</title>
        <authorList>
            <person name="Serra L."/>
            <person name="Macchietto M."/>
            <person name="Macias-Munoz A."/>
            <person name="McGill C.J."/>
            <person name="Rodriguez I.M."/>
            <person name="Rodriguez B."/>
            <person name="Murad R."/>
            <person name="Mortazavi A."/>
        </authorList>
    </citation>
    <scope>NUCLEOTIDE SEQUENCE [LARGE SCALE GENOMIC DNA]</scope>
    <source>
        <strain evidence="1 2">ALL</strain>
    </source>
</reference>
<organism evidence="1 2">
    <name type="scientific">Steinernema carpocapsae</name>
    <name type="common">Entomopathogenic nematode</name>
    <dbReference type="NCBI Taxonomy" id="34508"/>
    <lineage>
        <taxon>Eukaryota</taxon>
        <taxon>Metazoa</taxon>
        <taxon>Ecdysozoa</taxon>
        <taxon>Nematoda</taxon>
        <taxon>Chromadorea</taxon>
        <taxon>Rhabditida</taxon>
        <taxon>Tylenchina</taxon>
        <taxon>Panagrolaimomorpha</taxon>
        <taxon>Strongyloidoidea</taxon>
        <taxon>Steinernematidae</taxon>
        <taxon>Steinernema</taxon>
    </lineage>
</organism>
<proteinExistence type="predicted"/>
<evidence type="ECO:0000313" key="2">
    <source>
        <dbReference type="Proteomes" id="UP000298663"/>
    </source>
</evidence>
<sequence length="130" mass="14963">MWRGSLVSVSPTLIRCRYKFIAKQRNQQHKTITTRSRQICSALREALFTAQVLSQVALVQDDDRGGVRSTTVRCTFRRDAESQRHIAHRIHHNSLVRFGSFRHSSNARLQHVVSIQKLLLRVGLEPHSPL</sequence>
<evidence type="ECO:0000313" key="1">
    <source>
        <dbReference type="EMBL" id="TKR92609.1"/>
    </source>
</evidence>
<name>A0A4U5P8M2_STECR</name>
<gene>
    <name evidence="1" type="ORF">L596_007231</name>
</gene>
<dbReference type="EMBL" id="AZBU02000002">
    <property type="protein sequence ID" value="TKR92609.1"/>
    <property type="molecule type" value="Genomic_DNA"/>
</dbReference>
<keyword evidence="2" id="KW-1185">Reference proteome</keyword>
<dbReference type="Proteomes" id="UP000298663">
    <property type="component" value="Unassembled WGS sequence"/>
</dbReference>
<reference evidence="1 2" key="1">
    <citation type="journal article" date="2015" name="Genome Biol.">
        <title>Comparative genomics of Steinernema reveals deeply conserved gene regulatory networks.</title>
        <authorList>
            <person name="Dillman A.R."/>
            <person name="Macchietto M."/>
            <person name="Porter C.F."/>
            <person name="Rogers A."/>
            <person name="Williams B."/>
            <person name="Antoshechkin I."/>
            <person name="Lee M.M."/>
            <person name="Goodwin Z."/>
            <person name="Lu X."/>
            <person name="Lewis E.E."/>
            <person name="Goodrich-Blair H."/>
            <person name="Stock S.P."/>
            <person name="Adams B.J."/>
            <person name="Sternberg P.W."/>
            <person name="Mortazavi A."/>
        </authorList>
    </citation>
    <scope>NUCLEOTIDE SEQUENCE [LARGE SCALE GENOMIC DNA]</scope>
    <source>
        <strain evidence="1 2">ALL</strain>
    </source>
</reference>
<protein>
    <submittedName>
        <fullName evidence="1">Uncharacterized protein</fullName>
    </submittedName>
</protein>
<dbReference type="AlphaFoldDB" id="A0A4U5P8M2"/>
<comment type="caution">
    <text evidence="1">The sequence shown here is derived from an EMBL/GenBank/DDBJ whole genome shotgun (WGS) entry which is preliminary data.</text>
</comment>